<comment type="caution">
    <text evidence="2">The sequence shown here is derived from an EMBL/GenBank/DDBJ whole genome shotgun (WGS) entry which is preliminary data.</text>
</comment>
<dbReference type="AlphaFoldDB" id="A0AAV4W537"/>
<name>A0AAV4W537_CAEEX</name>
<reference evidence="2 3" key="1">
    <citation type="submission" date="2021-06" db="EMBL/GenBank/DDBJ databases">
        <title>Caerostris extrusa draft genome.</title>
        <authorList>
            <person name="Kono N."/>
            <person name="Arakawa K."/>
        </authorList>
    </citation>
    <scope>NUCLEOTIDE SEQUENCE [LARGE SCALE GENOMIC DNA]</scope>
</reference>
<keyword evidence="3" id="KW-1185">Reference proteome</keyword>
<evidence type="ECO:0000313" key="3">
    <source>
        <dbReference type="Proteomes" id="UP001054945"/>
    </source>
</evidence>
<dbReference type="EMBL" id="BPLR01015560">
    <property type="protein sequence ID" value="GIY76984.1"/>
    <property type="molecule type" value="Genomic_DNA"/>
</dbReference>
<organism evidence="2 3">
    <name type="scientific">Caerostris extrusa</name>
    <name type="common">Bark spider</name>
    <name type="synonym">Caerostris bankana</name>
    <dbReference type="NCBI Taxonomy" id="172846"/>
    <lineage>
        <taxon>Eukaryota</taxon>
        <taxon>Metazoa</taxon>
        <taxon>Ecdysozoa</taxon>
        <taxon>Arthropoda</taxon>
        <taxon>Chelicerata</taxon>
        <taxon>Arachnida</taxon>
        <taxon>Araneae</taxon>
        <taxon>Araneomorphae</taxon>
        <taxon>Entelegynae</taxon>
        <taxon>Araneoidea</taxon>
        <taxon>Araneidae</taxon>
        <taxon>Caerostris</taxon>
    </lineage>
</organism>
<feature type="compositionally biased region" description="Polar residues" evidence="1">
    <location>
        <begin position="49"/>
        <end position="58"/>
    </location>
</feature>
<proteinExistence type="predicted"/>
<sequence length="70" mass="7884">MEKVKPASILTLSFRSNPTFKSSQAQTQNVAKLQRLSFLPLATRTRKTVNSDLDGQSQRGRHWSAYPGHL</sequence>
<dbReference type="Proteomes" id="UP001054945">
    <property type="component" value="Unassembled WGS sequence"/>
</dbReference>
<evidence type="ECO:0000256" key="1">
    <source>
        <dbReference type="SAM" id="MobiDB-lite"/>
    </source>
</evidence>
<protein>
    <submittedName>
        <fullName evidence="2">Uncharacterized protein</fullName>
    </submittedName>
</protein>
<accession>A0AAV4W537</accession>
<gene>
    <name evidence="2" type="ORF">CEXT_661301</name>
</gene>
<feature type="region of interest" description="Disordered" evidence="1">
    <location>
        <begin position="49"/>
        <end position="70"/>
    </location>
</feature>
<evidence type="ECO:0000313" key="2">
    <source>
        <dbReference type="EMBL" id="GIY76984.1"/>
    </source>
</evidence>